<dbReference type="AlphaFoldDB" id="A0A7S3Z9R5"/>
<name>A0A7S3Z9R5_9EUKA</name>
<sequence length="1056" mass="120698">MPLTERLFFAFVLSLVHGLRNEELNIAKTTGFSHVVFGKGTPNTNASALGLWLKSEKFSFSLITVRRNRKTVIGDWFETSGVQNGTNVKARNLNFTIEDLQKTKLVSANYDVKNDTESLAEEVSITNAHHAAIKEFLNSGSDYALVFESDAILQKNKYSDPMGVIHSLIENAPHGWHEINLGRCAAECFRQIFVTKVRQNANLVEAQNQYCSTAYLLNKEGGKQLDALFSSKTTYTNYLMKSDAYDADVFEQYSVEPRIFAHARKPKVCNGAECVYVEECGFTDISAKANCVFRRPCGASGSCYALDVAAPGAFKFSLEGYPEYKVDRLDEVREQLKGKHLRIRGLYKFLSGCGFFTFPMIVINQLEFAYRNDLVGKKPPFVYMPENHHYSDCHNDSYTNSTDFWHKWFKPLKMRNYSDVAESDVWEFSQDSIITGYFDESSVHEYPYPNDDDWECGEEWLAGQRHAATSIMKDFIHVKDTHVQSAIHWFKKKFDKANRPVLGLHMRGTDKFVHPIVDPALYINATDTFQKTHPEGRIFLATDDWTYFHMFNDKFPDIKTRRAERDRKNVLYNDAVNKDVKSLQVLEDSLALAQTDTLVKCWSGVSEFAVYFRSTEFGNRPWFKSVIDLEVITKSRKSLSLIGTPAQPPSAPMKCEIQPLPDYSGGKTKQGQVYCCPHLNSNSAVEREAAQLKIGKPKTGKGAIVILSQNKGYETSGRTRLDMLGNTIRLLYKNYNDRQKDDIIVLHTGDLDEETQKALSAGRPEISFLHMKGENRHPADGIGATGTGLEDVEYRKVMQWYAIRLWPAMKAKGYKWVCGFGDSSYLLSPIPYNLFGFMEHYGYDYSYRNIARGTGLTWDDPDSYTRFLRDYSTTYMNGKTGWMLDACKKKDSVKDLNRENCGEFYGFYNTFFIGHIDRFMEPDIHHFLKNIDDSGVIFTKLWNDYLIQSVTTQFFVDKAKTFHFTGWTYAHNYGSHDKLRYGIMQIGLFEENPYKAYYKHMGEELKWDLVMHQQYLVNVNGLLTLAAPNPANCCANKAPMGWAYGNHVLAPSEMIC</sequence>
<comment type="similarity">
    <text evidence="1">Belongs to the glycosyltransferase 15 family.</text>
</comment>
<proteinExistence type="inferred from homology"/>
<evidence type="ECO:0000256" key="3">
    <source>
        <dbReference type="SAM" id="SignalP"/>
    </source>
</evidence>
<dbReference type="PANTHER" id="PTHR31121">
    <property type="entry name" value="ALPHA-1,2 MANNOSYLTRANSFERASE KTR1"/>
    <property type="match status" value="1"/>
</dbReference>
<dbReference type="Gene3D" id="3.90.550.10">
    <property type="entry name" value="Spore Coat Polysaccharide Biosynthesis Protein SpsA, Chain A"/>
    <property type="match status" value="1"/>
</dbReference>
<dbReference type="EMBL" id="HBIV01039474">
    <property type="protein sequence ID" value="CAE0676241.1"/>
    <property type="molecule type" value="Transcribed_RNA"/>
</dbReference>
<organism evidence="4">
    <name type="scientific">Lotharella globosa</name>
    <dbReference type="NCBI Taxonomy" id="91324"/>
    <lineage>
        <taxon>Eukaryota</taxon>
        <taxon>Sar</taxon>
        <taxon>Rhizaria</taxon>
        <taxon>Cercozoa</taxon>
        <taxon>Chlorarachniophyceae</taxon>
        <taxon>Lotharella</taxon>
    </lineage>
</organism>
<dbReference type="InterPro" id="IPR002685">
    <property type="entry name" value="Glyco_trans_15"/>
</dbReference>
<protein>
    <recommendedName>
        <fullName evidence="5">Protein xylosyltransferase</fullName>
    </recommendedName>
</protein>
<dbReference type="Gene3D" id="3.40.50.11350">
    <property type="match status" value="1"/>
</dbReference>
<dbReference type="Pfam" id="PF01793">
    <property type="entry name" value="Glyco_transf_15"/>
    <property type="match status" value="1"/>
</dbReference>
<dbReference type="GO" id="GO:0000032">
    <property type="term" value="P:cell wall mannoprotein biosynthetic process"/>
    <property type="evidence" value="ECO:0007669"/>
    <property type="project" value="TreeGrafter"/>
</dbReference>
<dbReference type="SUPFAM" id="SSF53448">
    <property type="entry name" value="Nucleotide-diphospho-sugar transferases"/>
    <property type="match status" value="1"/>
</dbReference>
<evidence type="ECO:0008006" key="5">
    <source>
        <dbReference type="Google" id="ProtNLM"/>
    </source>
</evidence>
<dbReference type="GO" id="GO:0016020">
    <property type="term" value="C:membrane"/>
    <property type="evidence" value="ECO:0007669"/>
    <property type="project" value="InterPro"/>
</dbReference>
<evidence type="ECO:0000256" key="1">
    <source>
        <dbReference type="ARBA" id="ARBA00007677"/>
    </source>
</evidence>
<dbReference type="GO" id="GO:0005794">
    <property type="term" value="C:Golgi apparatus"/>
    <property type="evidence" value="ECO:0007669"/>
    <property type="project" value="TreeGrafter"/>
</dbReference>
<feature type="chain" id="PRO_5030876686" description="Protein xylosyltransferase" evidence="3">
    <location>
        <begin position="19"/>
        <end position="1056"/>
    </location>
</feature>
<reference evidence="4" key="1">
    <citation type="submission" date="2021-01" db="EMBL/GenBank/DDBJ databases">
        <authorList>
            <person name="Corre E."/>
            <person name="Pelletier E."/>
            <person name="Niang G."/>
            <person name="Scheremetjew M."/>
            <person name="Finn R."/>
            <person name="Kale V."/>
            <person name="Holt S."/>
            <person name="Cochrane G."/>
            <person name="Meng A."/>
            <person name="Brown T."/>
            <person name="Cohen L."/>
        </authorList>
    </citation>
    <scope>NUCLEOTIDE SEQUENCE</scope>
    <source>
        <strain evidence="4">CCCM811</strain>
    </source>
</reference>
<gene>
    <name evidence="4" type="ORF">LGLO00237_LOCUS28019</name>
</gene>
<dbReference type="InterPro" id="IPR029044">
    <property type="entry name" value="Nucleotide-diphossugar_trans"/>
</dbReference>
<dbReference type="GO" id="GO:0000026">
    <property type="term" value="F:alpha-1,2-mannosyltransferase activity"/>
    <property type="evidence" value="ECO:0007669"/>
    <property type="project" value="TreeGrafter"/>
</dbReference>
<evidence type="ECO:0000256" key="2">
    <source>
        <dbReference type="ARBA" id="ARBA00022679"/>
    </source>
</evidence>
<keyword evidence="2" id="KW-0808">Transferase</keyword>
<dbReference type="GO" id="GO:0006487">
    <property type="term" value="P:protein N-linked glycosylation"/>
    <property type="evidence" value="ECO:0007669"/>
    <property type="project" value="TreeGrafter"/>
</dbReference>
<dbReference type="PANTHER" id="PTHR31121:SF6">
    <property type="entry name" value="ALPHA-1,2 MANNOSYLTRANSFERASE KTR1"/>
    <property type="match status" value="1"/>
</dbReference>
<accession>A0A7S3Z9R5</accession>
<keyword evidence="3" id="KW-0732">Signal</keyword>
<feature type="signal peptide" evidence="3">
    <location>
        <begin position="1"/>
        <end position="18"/>
    </location>
</feature>
<evidence type="ECO:0000313" key="4">
    <source>
        <dbReference type="EMBL" id="CAE0676241.1"/>
    </source>
</evidence>